<dbReference type="SMART" id="SM00220">
    <property type="entry name" value="S_TKc"/>
    <property type="match status" value="1"/>
</dbReference>
<name>A0AAN9MAI5_CANGL</name>
<dbReference type="Gene3D" id="1.10.510.10">
    <property type="entry name" value="Transferase(Phosphotransferase) domain 1"/>
    <property type="match status" value="2"/>
</dbReference>
<evidence type="ECO:0000259" key="8">
    <source>
        <dbReference type="PROSITE" id="PS50011"/>
    </source>
</evidence>
<evidence type="ECO:0000256" key="6">
    <source>
        <dbReference type="ARBA" id="ARBA00022840"/>
    </source>
</evidence>
<evidence type="ECO:0000256" key="4">
    <source>
        <dbReference type="ARBA" id="ARBA00022741"/>
    </source>
</evidence>
<feature type="region of interest" description="Disordered" evidence="7">
    <location>
        <begin position="279"/>
        <end position="319"/>
    </location>
</feature>
<dbReference type="EMBL" id="JAYMYQ010000002">
    <property type="protein sequence ID" value="KAK7350456.1"/>
    <property type="molecule type" value="Genomic_DNA"/>
</dbReference>
<feature type="region of interest" description="Disordered" evidence="7">
    <location>
        <begin position="671"/>
        <end position="706"/>
    </location>
</feature>
<feature type="domain" description="Protein kinase" evidence="8">
    <location>
        <begin position="452"/>
        <end position="921"/>
    </location>
</feature>
<comment type="caution">
    <text evidence="9">The sequence shown here is derived from an EMBL/GenBank/DDBJ whole genome shotgun (WGS) entry which is preliminary data.</text>
</comment>
<keyword evidence="3" id="KW-0808">Transferase</keyword>
<dbReference type="GO" id="GO:0005524">
    <property type="term" value="F:ATP binding"/>
    <property type="evidence" value="ECO:0007669"/>
    <property type="project" value="UniProtKB-KW"/>
</dbReference>
<keyword evidence="4" id="KW-0547">Nucleotide-binding</keyword>
<evidence type="ECO:0000256" key="2">
    <source>
        <dbReference type="ARBA" id="ARBA00022527"/>
    </source>
</evidence>
<accession>A0AAN9MAI5</accession>
<organism evidence="9 10">
    <name type="scientific">Canavalia gladiata</name>
    <name type="common">Sword bean</name>
    <name type="synonym">Dolichos gladiatus</name>
    <dbReference type="NCBI Taxonomy" id="3824"/>
    <lineage>
        <taxon>Eukaryota</taxon>
        <taxon>Viridiplantae</taxon>
        <taxon>Streptophyta</taxon>
        <taxon>Embryophyta</taxon>
        <taxon>Tracheophyta</taxon>
        <taxon>Spermatophyta</taxon>
        <taxon>Magnoliopsida</taxon>
        <taxon>eudicotyledons</taxon>
        <taxon>Gunneridae</taxon>
        <taxon>Pentapetalae</taxon>
        <taxon>rosids</taxon>
        <taxon>fabids</taxon>
        <taxon>Fabales</taxon>
        <taxon>Fabaceae</taxon>
        <taxon>Papilionoideae</taxon>
        <taxon>50 kb inversion clade</taxon>
        <taxon>NPAAA clade</taxon>
        <taxon>indigoferoid/millettioid clade</taxon>
        <taxon>Phaseoleae</taxon>
        <taxon>Canavalia</taxon>
    </lineage>
</organism>
<evidence type="ECO:0000256" key="7">
    <source>
        <dbReference type="SAM" id="MobiDB-lite"/>
    </source>
</evidence>
<feature type="compositionally biased region" description="Polar residues" evidence="7">
    <location>
        <begin position="684"/>
        <end position="698"/>
    </location>
</feature>
<sequence length="948" mass="106364">MSSPWFEHEPNLQLEEKSWHLLALLLRIGNAVYPHDLASKCRLFTVSPDFICHVSSLPGSPITVTDNGLVIPSFKAVCAIGRFFSLRFLDSQPHRSRKRKLLFSPSEGGRDHKRLAIGNGVQEVSFASFADAAKAMRRNFPPIKFEVQNISSGNFVFPFCIDTNGECSGCPVPNFDRRETNNGASTSMSHGEVPKSMIKASDNMFTTERDLNCWKLQPINRFKECNLFVNLTLPASFQEPSLCNEGVVGGIRLGKKMDCFDTFRHEYLEHNIIHSVDGDGVCKSNTHEDPVRESSEDEKMNSGSKKGQIGSGTNGEKKDVAHTVNPALCGEELTNGLEQENHIHAINLEKSTSVRNTKSTYRVSRTSSNPKQLLKSSCILKGGQKNDVHPKSQILKESLACNKIDHVAKNVDQYKNDQKSITRKQNHKENMAERTAMTPKVEKKVYPSFETFRIEEEEGSGGYGTVYRAQRTIDGKRLAIKCPHNNAHKNHVINERNMLERFGGKNFIIKFEGSFKNDNNDCFVLEHVEHDRPEVLKKEIDIGQLQWYGYCMFRALASLHKEGVVHRDVKPGNFLFSRKLNKGYLIDFNLAMDLKQKYNIGSKLKSSLDASNNVSISSGAAPLVQNKNLSGSKSLTSNKRALADYKNYSELNRHLKQRTYAGSLKNCPDKTGGSLLRAQGTEGSGITSAKDVTSTRTASAERLREPLPFRGRKELISLVQNSLQCANNSSIKGPSSQRKRVTAPSGRVDGKIFYLTPMPLHSTTVAAGLLRSKGDGKHKREGSCVGTKGFRAPEVLFRSQFQGTKVDIWSAGVTLLYLVIGKTPFTGDPEQNIKEIAKLRGSEELWEVAKLHDRELSFPVELLDDRYLQSWDIENWCKVHTKRPEFHEQIPKSLFDLIDKCLTVNPRNRISVEEVLRHEFFASCNEIMRKQRLIRRGLSSDTAASIAI</sequence>
<dbReference type="PROSITE" id="PS50011">
    <property type="entry name" value="PROTEIN_KINASE_DOM"/>
    <property type="match status" value="1"/>
</dbReference>
<dbReference type="FunFam" id="1.10.510.10:FF:001893">
    <property type="entry name" value="Probable serine/threonine-protein kinase DDB_G0291918"/>
    <property type="match status" value="1"/>
</dbReference>
<keyword evidence="2" id="KW-0723">Serine/threonine-protein kinase</keyword>
<dbReference type="FunFam" id="1.10.510.10:FF:001725">
    <property type="entry name" value="Kinase like protein"/>
    <property type="match status" value="1"/>
</dbReference>
<dbReference type="PROSITE" id="PS00108">
    <property type="entry name" value="PROTEIN_KINASE_ST"/>
    <property type="match status" value="1"/>
</dbReference>
<proteinExistence type="predicted"/>
<dbReference type="Pfam" id="PF00069">
    <property type="entry name" value="Pkinase"/>
    <property type="match status" value="2"/>
</dbReference>
<dbReference type="InterPro" id="IPR000719">
    <property type="entry name" value="Prot_kinase_dom"/>
</dbReference>
<evidence type="ECO:0000313" key="9">
    <source>
        <dbReference type="EMBL" id="KAK7350456.1"/>
    </source>
</evidence>
<evidence type="ECO:0000256" key="3">
    <source>
        <dbReference type="ARBA" id="ARBA00022679"/>
    </source>
</evidence>
<dbReference type="InterPro" id="IPR011009">
    <property type="entry name" value="Kinase-like_dom_sf"/>
</dbReference>
<evidence type="ECO:0000313" key="10">
    <source>
        <dbReference type="Proteomes" id="UP001367508"/>
    </source>
</evidence>
<reference evidence="9 10" key="1">
    <citation type="submission" date="2024-01" db="EMBL/GenBank/DDBJ databases">
        <title>The genomes of 5 underutilized Papilionoideae crops provide insights into root nodulation and disease resistanc.</title>
        <authorList>
            <person name="Jiang F."/>
        </authorList>
    </citation>
    <scope>NUCLEOTIDE SEQUENCE [LARGE SCALE GENOMIC DNA]</scope>
    <source>
        <strain evidence="9">LVBAO_FW01</strain>
        <tissue evidence="9">Leaves</tissue>
    </source>
</reference>
<dbReference type="SUPFAM" id="SSF56112">
    <property type="entry name" value="Protein kinase-like (PK-like)"/>
    <property type="match status" value="1"/>
</dbReference>
<dbReference type="EC" id="2.7.11.1" evidence="1"/>
<dbReference type="PANTHER" id="PTHR44167:SF23">
    <property type="entry name" value="CDC7 KINASE, ISOFORM A-RELATED"/>
    <property type="match status" value="1"/>
</dbReference>
<dbReference type="GO" id="GO:0005634">
    <property type="term" value="C:nucleus"/>
    <property type="evidence" value="ECO:0007669"/>
    <property type="project" value="TreeGrafter"/>
</dbReference>
<evidence type="ECO:0000256" key="5">
    <source>
        <dbReference type="ARBA" id="ARBA00022777"/>
    </source>
</evidence>
<keyword evidence="5" id="KW-0418">Kinase</keyword>
<dbReference type="GO" id="GO:0044773">
    <property type="term" value="P:mitotic DNA damage checkpoint signaling"/>
    <property type="evidence" value="ECO:0007669"/>
    <property type="project" value="TreeGrafter"/>
</dbReference>
<feature type="compositionally biased region" description="Basic and acidic residues" evidence="7">
    <location>
        <begin position="285"/>
        <end position="300"/>
    </location>
</feature>
<evidence type="ECO:0000256" key="1">
    <source>
        <dbReference type="ARBA" id="ARBA00012513"/>
    </source>
</evidence>
<keyword evidence="10" id="KW-1185">Reference proteome</keyword>
<gene>
    <name evidence="9" type="ORF">VNO77_09121</name>
</gene>
<dbReference type="GO" id="GO:0004674">
    <property type="term" value="F:protein serine/threonine kinase activity"/>
    <property type="evidence" value="ECO:0007669"/>
    <property type="project" value="UniProtKB-KW"/>
</dbReference>
<dbReference type="AlphaFoldDB" id="A0AAN9MAI5"/>
<dbReference type="InterPro" id="IPR008271">
    <property type="entry name" value="Ser/Thr_kinase_AS"/>
</dbReference>
<protein>
    <recommendedName>
        <fullName evidence="1">non-specific serine/threonine protein kinase</fullName>
        <ecNumber evidence="1">2.7.11.1</ecNumber>
    </recommendedName>
</protein>
<dbReference type="PANTHER" id="PTHR44167">
    <property type="entry name" value="OVARIAN-SPECIFIC SERINE/THREONINE-PROTEIN KINASE LOK-RELATED"/>
    <property type="match status" value="1"/>
</dbReference>
<keyword evidence="6" id="KW-0067">ATP-binding</keyword>
<dbReference type="Proteomes" id="UP001367508">
    <property type="component" value="Unassembled WGS sequence"/>
</dbReference>